<evidence type="ECO:0000259" key="3">
    <source>
        <dbReference type="Pfam" id="PF00899"/>
    </source>
</evidence>
<comment type="similarity">
    <text evidence="1">Belongs to the HesA/MoeB/ThiF family.</text>
</comment>
<proteinExistence type="inferred from homology"/>
<feature type="coiled-coil region" evidence="2">
    <location>
        <begin position="78"/>
        <end position="105"/>
    </location>
</feature>
<sequence>MLTDHQTLRYSRHLLLQQVGEGGQLQLQQAKVLLIGLGGLGSPAALYLAAAGIGELHLVDHDQVEISNLQRQILYRESDVGEDKVEAAERQLSDLNDDIELVIHAEKVTASNALTLVQGMDVVLDCTDNFAVRHAINAACKQAAVPLVSGAAIRLEGQLSVFDFRDAQSPCYACLCSPTGQEPKLNCANSGVLGPVLGVIASLQALAAIKLILGLPVVKGQLQLFDALHGDWQQFAIARSSQCPVCADH</sequence>
<evidence type="ECO:0000256" key="2">
    <source>
        <dbReference type="SAM" id="Coils"/>
    </source>
</evidence>
<dbReference type="SUPFAM" id="SSF69572">
    <property type="entry name" value="Activating enzymes of the ubiquitin-like proteins"/>
    <property type="match status" value="1"/>
</dbReference>
<dbReference type="Pfam" id="PF00899">
    <property type="entry name" value="ThiF"/>
    <property type="match status" value="1"/>
</dbReference>
<evidence type="ECO:0000313" key="4">
    <source>
        <dbReference type="EMBL" id="MBD1391363.1"/>
    </source>
</evidence>
<dbReference type="RefSeq" id="WP_191146418.1">
    <property type="nucleotide sequence ID" value="NZ_JACXAF010000035.1"/>
</dbReference>
<dbReference type="InterPro" id="IPR045886">
    <property type="entry name" value="ThiF/MoeB/HesA"/>
</dbReference>
<comment type="caution">
    <text evidence="4">The sequence shown here is derived from an EMBL/GenBank/DDBJ whole genome shotgun (WGS) entry which is preliminary data.</text>
</comment>
<evidence type="ECO:0000256" key="1">
    <source>
        <dbReference type="ARBA" id="ARBA00009919"/>
    </source>
</evidence>
<dbReference type="PANTHER" id="PTHR10953">
    <property type="entry name" value="UBIQUITIN-ACTIVATING ENZYME E1"/>
    <property type="match status" value="1"/>
</dbReference>
<evidence type="ECO:0000313" key="5">
    <source>
        <dbReference type="Proteomes" id="UP000638014"/>
    </source>
</evidence>
<keyword evidence="5" id="KW-1185">Reference proteome</keyword>
<protein>
    <submittedName>
        <fullName evidence="4">HesA/MoeB/ThiF family protein</fullName>
    </submittedName>
</protein>
<organism evidence="4 5">
    <name type="scientific">Neiella litorisoli</name>
    <dbReference type="NCBI Taxonomy" id="2771431"/>
    <lineage>
        <taxon>Bacteria</taxon>
        <taxon>Pseudomonadati</taxon>
        <taxon>Pseudomonadota</taxon>
        <taxon>Gammaproteobacteria</taxon>
        <taxon>Alteromonadales</taxon>
        <taxon>Echinimonadaceae</taxon>
        <taxon>Neiella</taxon>
    </lineage>
</organism>
<dbReference type="GO" id="GO:0008146">
    <property type="term" value="F:sulfotransferase activity"/>
    <property type="evidence" value="ECO:0007669"/>
    <property type="project" value="TreeGrafter"/>
</dbReference>
<dbReference type="InterPro" id="IPR000594">
    <property type="entry name" value="ThiF_NAD_FAD-bd"/>
</dbReference>
<dbReference type="EMBL" id="JACXAF010000035">
    <property type="protein sequence ID" value="MBD1391363.1"/>
    <property type="molecule type" value="Genomic_DNA"/>
</dbReference>
<dbReference type="AlphaFoldDB" id="A0A8J6QWC9"/>
<dbReference type="Proteomes" id="UP000638014">
    <property type="component" value="Unassembled WGS sequence"/>
</dbReference>
<accession>A0A8J6QWC9</accession>
<dbReference type="GO" id="GO:0008641">
    <property type="term" value="F:ubiquitin-like modifier activating enzyme activity"/>
    <property type="evidence" value="ECO:0007669"/>
    <property type="project" value="InterPro"/>
</dbReference>
<dbReference type="GO" id="GO:0016779">
    <property type="term" value="F:nucleotidyltransferase activity"/>
    <property type="evidence" value="ECO:0007669"/>
    <property type="project" value="TreeGrafter"/>
</dbReference>
<name>A0A8J6QWC9_9GAMM</name>
<dbReference type="CDD" id="cd00757">
    <property type="entry name" value="ThiF_MoeB_HesA_family"/>
    <property type="match status" value="1"/>
</dbReference>
<reference evidence="4" key="1">
    <citation type="submission" date="2020-09" db="EMBL/GenBank/DDBJ databases">
        <title>A novel bacterium of genus Neiella, isolated from South China Sea.</title>
        <authorList>
            <person name="Huang H."/>
            <person name="Mo K."/>
            <person name="Hu Y."/>
        </authorList>
    </citation>
    <scope>NUCLEOTIDE SEQUENCE</scope>
    <source>
        <strain evidence="4">HB171785</strain>
    </source>
</reference>
<dbReference type="PANTHER" id="PTHR10953:SF102">
    <property type="entry name" value="ADENYLYLTRANSFERASE AND SULFURTRANSFERASE MOCS3"/>
    <property type="match status" value="1"/>
</dbReference>
<gene>
    <name evidence="4" type="ORF">IC617_18200</name>
</gene>
<feature type="domain" description="THIF-type NAD/FAD binding fold" evidence="3">
    <location>
        <begin position="10"/>
        <end position="245"/>
    </location>
</feature>
<dbReference type="InterPro" id="IPR035985">
    <property type="entry name" value="Ubiquitin-activating_enz"/>
</dbReference>
<keyword evidence="2" id="KW-0175">Coiled coil</keyword>
<dbReference type="NCBIfam" id="NF004281">
    <property type="entry name" value="PRK05690.1"/>
    <property type="match status" value="1"/>
</dbReference>
<dbReference type="GO" id="GO:0004792">
    <property type="term" value="F:thiosulfate-cyanide sulfurtransferase activity"/>
    <property type="evidence" value="ECO:0007669"/>
    <property type="project" value="TreeGrafter"/>
</dbReference>
<dbReference type="GO" id="GO:0005829">
    <property type="term" value="C:cytosol"/>
    <property type="evidence" value="ECO:0007669"/>
    <property type="project" value="TreeGrafter"/>
</dbReference>
<dbReference type="Gene3D" id="3.40.50.720">
    <property type="entry name" value="NAD(P)-binding Rossmann-like Domain"/>
    <property type="match status" value="1"/>
</dbReference>
<dbReference type="FunFam" id="3.40.50.720:FF:000080">
    <property type="entry name" value="Thiazole biosynthesis adenylyltransferase ThiF"/>
    <property type="match status" value="1"/>
</dbReference>